<name>A0ACC2RXC8_9FUNG</name>
<dbReference type="EMBL" id="QTSX02006426">
    <property type="protein sequence ID" value="KAJ9054759.1"/>
    <property type="molecule type" value="Genomic_DNA"/>
</dbReference>
<accession>A0ACC2RXC8</accession>
<protein>
    <submittedName>
        <fullName evidence="1">Uncharacterized protein</fullName>
    </submittedName>
</protein>
<comment type="caution">
    <text evidence="1">The sequence shown here is derived from an EMBL/GenBank/DDBJ whole genome shotgun (WGS) entry which is preliminary data.</text>
</comment>
<reference evidence="1" key="1">
    <citation type="submission" date="2022-04" db="EMBL/GenBank/DDBJ databases">
        <title>Genome of the entomopathogenic fungus Entomophthora muscae.</title>
        <authorList>
            <person name="Elya C."/>
            <person name="Lovett B.R."/>
            <person name="Lee E."/>
            <person name="Macias A.M."/>
            <person name="Hajek A.E."/>
            <person name="De Bivort B.L."/>
            <person name="Kasson M.T."/>
            <person name="De Fine Licht H.H."/>
            <person name="Stajich J.E."/>
        </authorList>
    </citation>
    <scope>NUCLEOTIDE SEQUENCE</scope>
    <source>
        <strain evidence="1">Berkeley</strain>
    </source>
</reference>
<evidence type="ECO:0000313" key="2">
    <source>
        <dbReference type="Proteomes" id="UP001165960"/>
    </source>
</evidence>
<evidence type="ECO:0000313" key="1">
    <source>
        <dbReference type="EMBL" id="KAJ9054759.1"/>
    </source>
</evidence>
<keyword evidence="2" id="KW-1185">Reference proteome</keyword>
<sequence>MSYVRTASFSSSSNRRAISPIVWVVEGTLEYLKDRSFSFRAIFPIAYNSAGVAIHR</sequence>
<proteinExistence type="predicted"/>
<organism evidence="1 2">
    <name type="scientific">Entomophthora muscae</name>
    <dbReference type="NCBI Taxonomy" id="34485"/>
    <lineage>
        <taxon>Eukaryota</taxon>
        <taxon>Fungi</taxon>
        <taxon>Fungi incertae sedis</taxon>
        <taxon>Zoopagomycota</taxon>
        <taxon>Entomophthoromycotina</taxon>
        <taxon>Entomophthoromycetes</taxon>
        <taxon>Entomophthorales</taxon>
        <taxon>Entomophthoraceae</taxon>
        <taxon>Entomophthora</taxon>
    </lineage>
</organism>
<gene>
    <name evidence="1" type="ORF">DSO57_1010846</name>
</gene>
<dbReference type="Proteomes" id="UP001165960">
    <property type="component" value="Unassembled WGS sequence"/>
</dbReference>